<dbReference type="Gene3D" id="3.50.50.60">
    <property type="entry name" value="FAD/NAD(P)-binding domain"/>
    <property type="match status" value="2"/>
</dbReference>
<evidence type="ECO:0000256" key="1">
    <source>
        <dbReference type="ARBA" id="ARBA00001974"/>
    </source>
</evidence>
<keyword evidence="3" id="KW-0274">FAD</keyword>
<dbReference type="InterPro" id="IPR016156">
    <property type="entry name" value="FAD/NAD-linked_Rdtase_dimer_sf"/>
</dbReference>
<reference evidence="7" key="2">
    <citation type="submission" date="2021-09" db="EMBL/GenBank/DDBJ databases">
        <authorList>
            <person name="Gilroy R."/>
        </authorList>
    </citation>
    <scope>NUCLEOTIDE SEQUENCE</scope>
    <source>
        <strain evidence="7">ChiHjej13B12-14962</strain>
    </source>
</reference>
<dbReference type="Proteomes" id="UP000703315">
    <property type="component" value="Unassembled WGS sequence"/>
</dbReference>
<dbReference type="RefSeq" id="WP_303902817.1">
    <property type="nucleotide sequence ID" value="NZ_DYXC01000042.1"/>
</dbReference>
<accession>A0A921FN64</accession>
<dbReference type="InterPro" id="IPR050446">
    <property type="entry name" value="FAD-oxidoreductase/Apoptosis"/>
</dbReference>
<dbReference type="PANTHER" id="PTHR43557:SF2">
    <property type="entry name" value="RIESKE DOMAIN-CONTAINING PROTEIN-RELATED"/>
    <property type="match status" value="1"/>
</dbReference>
<keyword evidence="4" id="KW-0560">Oxidoreductase</keyword>
<dbReference type="PRINTS" id="PR00368">
    <property type="entry name" value="FADPNR"/>
</dbReference>
<protein>
    <submittedName>
        <fullName evidence="7">FAD-dependent oxidoreductase</fullName>
    </submittedName>
</protein>
<gene>
    <name evidence="7" type="ORF">K8V32_03270</name>
</gene>
<keyword evidence="2" id="KW-0285">Flavoprotein</keyword>
<evidence type="ECO:0000313" key="8">
    <source>
        <dbReference type="Proteomes" id="UP000703315"/>
    </source>
</evidence>
<dbReference type="InterPro" id="IPR036188">
    <property type="entry name" value="FAD/NAD-bd_sf"/>
</dbReference>
<dbReference type="PRINTS" id="PR00469">
    <property type="entry name" value="PNDRDTASEII"/>
</dbReference>
<dbReference type="GO" id="GO:0016651">
    <property type="term" value="F:oxidoreductase activity, acting on NAD(P)H"/>
    <property type="evidence" value="ECO:0007669"/>
    <property type="project" value="TreeGrafter"/>
</dbReference>
<organism evidence="7 8">
    <name type="scientific">Enteractinococcus helveticum</name>
    <dbReference type="NCBI Taxonomy" id="1837282"/>
    <lineage>
        <taxon>Bacteria</taxon>
        <taxon>Bacillati</taxon>
        <taxon>Actinomycetota</taxon>
        <taxon>Actinomycetes</taxon>
        <taxon>Micrococcales</taxon>
        <taxon>Micrococcaceae</taxon>
    </lineage>
</organism>
<dbReference type="EMBL" id="DYXC01000042">
    <property type="protein sequence ID" value="HJF13811.1"/>
    <property type="molecule type" value="Genomic_DNA"/>
</dbReference>
<evidence type="ECO:0000313" key="7">
    <source>
        <dbReference type="EMBL" id="HJF13811.1"/>
    </source>
</evidence>
<comment type="cofactor">
    <cofactor evidence="1">
        <name>FAD</name>
        <dbReference type="ChEBI" id="CHEBI:57692"/>
    </cofactor>
</comment>
<dbReference type="SUPFAM" id="SSF55424">
    <property type="entry name" value="FAD/NAD-linked reductases, dimerisation (C-terminal) domain"/>
    <property type="match status" value="1"/>
</dbReference>
<evidence type="ECO:0000259" key="6">
    <source>
        <dbReference type="Pfam" id="PF14759"/>
    </source>
</evidence>
<proteinExistence type="predicted"/>
<dbReference type="Pfam" id="PF07992">
    <property type="entry name" value="Pyr_redox_2"/>
    <property type="match status" value="1"/>
</dbReference>
<dbReference type="InterPro" id="IPR028202">
    <property type="entry name" value="Reductase_C"/>
</dbReference>
<dbReference type="Gene3D" id="3.30.390.30">
    <property type="match status" value="1"/>
</dbReference>
<dbReference type="SUPFAM" id="SSF51905">
    <property type="entry name" value="FAD/NAD(P)-binding domain"/>
    <property type="match status" value="1"/>
</dbReference>
<dbReference type="GO" id="GO:0005737">
    <property type="term" value="C:cytoplasm"/>
    <property type="evidence" value="ECO:0007669"/>
    <property type="project" value="TreeGrafter"/>
</dbReference>
<comment type="caution">
    <text evidence="7">The sequence shown here is derived from an EMBL/GenBank/DDBJ whole genome shotgun (WGS) entry which is preliminary data.</text>
</comment>
<name>A0A921FN64_9MICC</name>
<evidence type="ECO:0000256" key="4">
    <source>
        <dbReference type="ARBA" id="ARBA00023002"/>
    </source>
</evidence>
<dbReference type="Pfam" id="PF14759">
    <property type="entry name" value="Reductase_C"/>
    <property type="match status" value="1"/>
</dbReference>
<dbReference type="AlphaFoldDB" id="A0A921FN64"/>
<evidence type="ECO:0000256" key="2">
    <source>
        <dbReference type="ARBA" id="ARBA00022630"/>
    </source>
</evidence>
<reference evidence="7" key="1">
    <citation type="journal article" date="2021" name="PeerJ">
        <title>Extensive microbial diversity within the chicken gut microbiome revealed by metagenomics and culture.</title>
        <authorList>
            <person name="Gilroy R."/>
            <person name="Ravi A."/>
            <person name="Getino M."/>
            <person name="Pursley I."/>
            <person name="Horton D.L."/>
            <person name="Alikhan N.F."/>
            <person name="Baker D."/>
            <person name="Gharbi K."/>
            <person name="Hall N."/>
            <person name="Watson M."/>
            <person name="Adriaenssens E.M."/>
            <person name="Foster-Nyarko E."/>
            <person name="Jarju S."/>
            <person name="Secka A."/>
            <person name="Antonio M."/>
            <person name="Oren A."/>
            <person name="Chaudhuri R.R."/>
            <person name="La Ragione R."/>
            <person name="Hildebrand F."/>
            <person name="Pallen M.J."/>
        </authorList>
    </citation>
    <scope>NUCLEOTIDE SEQUENCE</scope>
    <source>
        <strain evidence="7">ChiHjej13B12-14962</strain>
    </source>
</reference>
<evidence type="ECO:0000256" key="3">
    <source>
        <dbReference type="ARBA" id="ARBA00022827"/>
    </source>
</evidence>
<evidence type="ECO:0000259" key="5">
    <source>
        <dbReference type="Pfam" id="PF07992"/>
    </source>
</evidence>
<dbReference type="InterPro" id="IPR023753">
    <property type="entry name" value="FAD/NAD-binding_dom"/>
</dbReference>
<feature type="domain" description="Reductase C-terminal" evidence="6">
    <location>
        <begin position="321"/>
        <end position="390"/>
    </location>
</feature>
<sequence length="396" mass="42053">MNNNVIIIGAGQAGLTAAMSLRDQGWTGPIHLIGAEDQLPYQRPPLSKGYLAGTETAEELTLTSVQALTEHQITPHFQTEVVNLDRATKHVHLSDGSTLGYEWLIFATGSKPRQLDIPGNDLDGIHAVRTPKDADALRASFTQGGPTVFIGGGFLNLEVAIEAVHHGSVTVLEAAPQILGRVLSRPAANALADYHASLDIDIRCGVTIERILGKNGHVTSVALSDGSTIAANRIVVSVGAIARDELAAHSGLETAGGIIVDQQLRTSDPAVFAIGDCSVFPSVYAGAQMRVESVQNATDHGRYVATVITGSARHHYQAVPWFWSTQGQRRLQIAGLAGPDDEARIIEQDESKGKLVVERLRDGEVVAVETINAPGPHMKARRALATLAAVPLQLTS</sequence>
<dbReference type="PANTHER" id="PTHR43557">
    <property type="entry name" value="APOPTOSIS-INDUCING FACTOR 1"/>
    <property type="match status" value="1"/>
</dbReference>
<feature type="domain" description="FAD/NAD(P)-binding" evidence="5">
    <location>
        <begin position="4"/>
        <end position="301"/>
    </location>
</feature>